<dbReference type="RefSeq" id="WP_079423858.1">
    <property type="nucleotide sequence ID" value="NZ_MZGV01000018.1"/>
</dbReference>
<dbReference type="SUPFAM" id="SSF53850">
    <property type="entry name" value="Periplasmic binding protein-like II"/>
    <property type="match status" value="1"/>
</dbReference>
<dbReference type="PANTHER" id="PTHR30632:SF0">
    <property type="entry name" value="SULFATE-BINDING PROTEIN"/>
    <property type="match status" value="1"/>
</dbReference>
<dbReference type="PANTHER" id="PTHR30632">
    <property type="entry name" value="MOLYBDATE-BINDING PERIPLASMIC PROTEIN"/>
    <property type="match status" value="1"/>
</dbReference>
<dbReference type="NCBIfam" id="TIGR01256">
    <property type="entry name" value="modA"/>
    <property type="match status" value="1"/>
</dbReference>
<evidence type="ECO:0000256" key="2">
    <source>
        <dbReference type="ARBA" id="ARBA00022505"/>
    </source>
</evidence>
<name>A0A1V4IR12_9CLOT</name>
<dbReference type="GO" id="GO:0046872">
    <property type="term" value="F:metal ion binding"/>
    <property type="evidence" value="ECO:0007669"/>
    <property type="project" value="UniProtKB-KW"/>
</dbReference>
<feature type="binding site" evidence="5">
    <location>
        <position position="203"/>
    </location>
    <ligand>
        <name>molybdate</name>
        <dbReference type="ChEBI" id="CHEBI:36264"/>
    </ligand>
</feature>
<dbReference type="STRING" id="1450648.CLORY_20090"/>
<dbReference type="GO" id="GO:0015689">
    <property type="term" value="P:molybdate ion transport"/>
    <property type="evidence" value="ECO:0007669"/>
    <property type="project" value="InterPro"/>
</dbReference>
<evidence type="ECO:0000256" key="3">
    <source>
        <dbReference type="ARBA" id="ARBA00022723"/>
    </source>
</evidence>
<dbReference type="InterPro" id="IPR050682">
    <property type="entry name" value="ModA/WtpA"/>
</dbReference>
<dbReference type="OrthoDB" id="9785015at2"/>
<dbReference type="EMBL" id="MZGV01000018">
    <property type="protein sequence ID" value="OPJ61917.1"/>
    <property type="molecule type" value="Genomic_DNA"/>
</dbReference>
<comment type="caution">
    <text evidence="7">The sequence shown here is derived from an EMBL/GenBank/DDBJ whole genome shotgun (WGS) entry which is preliminary data.</text>
</comment>
<dbReference type="InterPro" id="IPR041879">
    <property type="entry name" value="YvgL-like_PBP2"/>
</dbReference>
<feature type="signal peptide" evidence="6">
    <location>
        <begin position="1"/>
        <end position="27"/>
    </location>
</feature>
<feature type="binding site" evidence="5">
    <location>
        <position position="49"/>
    </location>
    <ligand>
        <name>molybdate</name>
        <dbReference type="ChEBI" id="CHEBI:36264"/>
    </ligand>
</feature>
<feature type="chain" id="PRO_5038555734" evidence="6">
    <location>
        <begin position="28"/>
        <end position="267"/>
    </location>
</feature>
<keyword evidence="4 6" id="KW-0732">Signal</keyword>
<dbReference type="PIRSF" id="PIRSF004846">
    <property type="entry name" value="ModA"/>
    <property type="match status" value="1"/>
</dbReference>
<dbReference type="GO" id="GO:0030973">
    <property type="term" value="F:molybdate ion binding"/>
    <property type="evidence" value="ECO:0007669"/>
    <property type="project" value="TreeGrafter"/>
</dbReference>
<sequence>MKSKNKFLALALTAAVSLSFSSCSLLSASAKKNTSAKTKVTLNISAAASLKNSLDEIKAVYIKKNSNIKLVCNYGASGVLQQQIEQGASVDLFISAAAKQMDDLESKDFLIKNTRLDLLKNSLVLIVPNEDNSISDFKQLTDKNIKKIAVGEPASVPAGQYGEQVLTKLNILKSIKSKEVYAKDVTTVLSWVESGNADAGLVYKTDALSSSKVKIAATASESDHDPIIYPAAVIKSSKNSKAAKDFLNFLSRTKAKDIFTKAGFQTE</sequence>
<evidence type="ECO:0000313" key="8">
    <source>
        <dbReference type="Proteomes" id="UP000190080"/>
    </source>
</evidence>
<feature type="binding site" evidence="5">
    <location>
        <position position="185"/>
    </location>
    <ligand>
        <name>molybdate</name>
        <dbReference type="ChEBI" id="CHEBI:36264"/>
    </ligand>
</feature>
<keyword evidence="3 5" id="KW-0479">Metal-binding</keyword>
<keyword evidence="8" id="KW-1185">Reference proteome</keyword>
<dbReference type="GO" id="GO:1901359">
    <property type="term" value="F:tungstate binding"/>
    <property type="evidence" value="ECO:0007669"/>
    <property type="project" value="UniProtKB-ARBA"/>
</dbReference>
<dbReference type="PROSITE" id="PS51257">
    <property type="entry name" value="PROKAR_LIPOPROTEIN"/>
    <property type="match status" value="1"/>
</dbReference>
<organism evidence="7 8">
    <name type="scientific">Clostridium oryzae</name>
    <dbReference type="NCBI Taxonomy" id="1450648"/>
    <lineage>
        <taxon>Bacteria</taxon>
        <taxon>Bacillati</taxon>
        <taxon>Bacillota</taxon>
        <taxon>Clostridia</taxon>
        <taxon>Eubacteriales</taxon>
        <taxon>Clostridiaceae</taxon>
        <taxon>Clostridium</taxon>
    </lineage>
</organism>
<dbReference type="CDD" id="cd13537">
    <property type="entry name" value="PBP2_YvgL_like"/>
    <property type="match status" value="1"/>
</dbReference>
<dbReference type="Gene3D" id="3.40.190.10">
    <property type="entry name" value="Periplasmic binding protein-like II"/>
    <property type="match status" value="2"/>
</dbReference>
<feature type="binding site" evidence="5">
    <location>
        <position position="77"/>
    </location>
    <ligand>
        <name>molybdate</name>
        <dbReference type="ChEBI" id="CHEBI:36264"/>
    </ligand>
</feature>
<dbReference type="AlphaFoldDB" id="A0A1V4IR12"/>
<evidence type="ECO:0000256" key="6">
    <source>
        <dbReference type="SAM" id="SignalP"/>
    </source>
</evidence>
<evidence type="ECO:0000313" key="7">
    <source>
        <dbReference type="EMBL" id="OPJ61917.1"/>
    </source>
</evidence>
<protein>
    <submittedName>
        <fullName evidence="7">Molybdate-binding periplasmic protein</fullName>
    </submittedName>
</protein>
<proteinExistence type="inferred from homology"/>
<comment type="similarity">
    <text evidence="1">Belongs to the bacterial solute-binding protein ModA family.</text>
</comment>
<evidence type="ECO:0000256" key="1">
    <source>
        <dbReference type="ARBA" id="ARBA00009175"/>
    </source>
</evidence>
<dbReference type="Pfam" id="PF13531">
    <property type="entry name" value="SBP_bac_11"/>
    <property type="match status" value="1"/>
</dbReference>
<gene>
    <name evidence="7" type="primary">modA</name>
    <name evidence="7" type="ORF">CLORY_20090</name>
</gene>
<feature type="binding site" evidence="5">
    <location>
        <position position="158"/>
    </location>
    <ligand>
        <name>molybdate</name>
        <dbReference type="ChEBI" id="CHEBI:36264"/>
    </ligand>
</feature>
<dbReference type="Proteomes" id="UP000190080">
    <property type="component" value="Unassembled WGS sequence"/>
</dbReference>
<dbReference type="InterPro" id="IPR005950">
    <property type="entry name" value="ModA"/>
</dbReference>
<dbReference type="FunFam" id="3.40.190.10:FF:000035">
    <property type="entry name" value="Molybdate ABC transporter substrate-binding protein"/>
    <property type="match status" value="1"/>
</dbReference>
<evidence type="ECO:0000256" key="5">
    <source>
        <dbReference type="PIRSR" id="PIRSR004846-1"/>
    </source>
</evidence>
<reference evidence="7 8" key="1">
    <citation type="submission" date="2017-03" db="EMBL/GenBank/DDBJ databases">
        <title>Genome sequence of Clostridium oryzae DSM 28571.</title>
        <authorList>
            <person name="Poehlein A."/>
            <person name="Daniel R."/>
        </authorList>
    </citation>
    <scope>NUCLEOTIDE SEQUENCE [LARGE SCALE GENOMIC DNA]</scope>
    <source>
        <strain evidence="7 8">DSM 28571</strain>
    </source>
</reference>
<evidence type="ECO:0000256" key="4">
    <source>
        <dbReference type="ARBA" id="ARBA00022729"/>
    </source>
</evidence>
<accession>A0A1V4IR12</accession>
<keyword evidence="2 5" id="KW-0500">Molybdenum</keyword>